<keyword evidence="1" id="KW-0614">Plasmid</keyword>
<gene>
    <name evidence="1" type="ORF">I41_55710</name>
</gene>
<dbReference type="KEGG" id="llh:I41_55710"/>
<accession>A0A517U6Q7</accession>
<reference evidence="1 2" key="1">
    <citation type="submission" date="2019-02" db="EMBL/GenBank/DDBJ databases">
        <title>Deep-cultivation of Planctomycetes and their phenomic and genomic characterization uncovers novel biology.</title>
        <authorList>
            <person name="Wiegand S."/>
            <person name="Jogler M."/>
            <person name="Boedeker C."/>
            <person name="Pinto D."/>
            <person name="Vollmers J."/>
            <person name="Rivas-Marin E."/>
            <person name="Kohn T."/>
            <person name="Peeters S.H."/>
            <person name="Heuer A."/>
            <person name="Rast P."/>
            <person name="Oberbeckmann S."/>
            <person name="Bunk B."/>
            <person name="Jeske O."/>
            <person name="Meyerdierks A."/>
            <person name="Storesund J.E."/>
            <person name="Kallscheuer N."/>
            <person name="Luecker S."/>
            <person name="Lage O.M."/>
            <person name="Pohl T."/>
            <person name="Merkel B.J."/>
            <person name="Hornburger P."/>
            <person name="Mueller R.-W."/>
            <person name="Bruemmer F."/>
            <person name="Labrenz M."/>
            <person name="Spormann A.M."/>
            <person name="Op den Camp H."/>
            <person name="Overmann J."/>
            <person name="Amann R."/>
            <person name="Jetten M.S.M."/>
            <person name="Mascher T."/>
            <person name="Medema M.H."/>
            <person name="Devos D.P."/>
            <person name="Kaster A.-K."/>
            <person name="Ovreas L."/>
            <person name="Rohde M."/>
            <person name="Galperin M.Y."/>
            <person name="Jogler C."/>
        </authorList>
    </citation>
    <scope>NUCLEOTIDE SEQUENCE [LARGE SCALE GENOMIC DNA]</scope>
    <source>
        <strain evidence="1 2">I41</strain>
        <plasmid evidence="2">pi41_1</plasmid>
    </source>
</reference>
<protein>
    <submittedName>
        <fullName evidence="1">Uncharacterized protein</fullName>
    </submittedName>
</protein>
<organism evidence="1 2">
    <name type="scientific">Lacipirellula limnantheis</name>
    <dbReference type="NCBI Taxonomy" id="2528024"/>
    <lineage>
        <taxon>Bacteria</taxon>
        <taxon>Pseudomonadati</taxon>
        <taxon>Planctomycetota</taxon>
        <taxon>Planctomycetia</taxon>
        <taxon>Pirellulales</taxon>
        <taxon>Lacipirellulaceae</taxon>
        <taxon>Lacipirellula</taxon>
    </lineage>
</organism>
<evidence type="ECO:0000313" key="1">
    <source>
        <dbReference type="EMBL" id="QDT76321.1"/>
    </source>
</evidence>
<evidence type="ECO:0000313" key="2">
    <source>
        <dbReference type="Proteomes" id="UP000317909"/>
    </source>
</evidence>
<dbReference type="Proteomes" id="UP000317909">
    <property type="component" value="Plasmid pI41_1"/>
</dbReference>
<sequence>MKKKNETKPTNKPVHRIRVGAVSCSVFLNKTKEGTEFPSAIISRSYKSGDSFKDSNSYGARHLAELAGLVASLQSWMTSNYPEAAK</sequence>
<dbReference type="RefSeq" id="WP_145436548.1">
    <property type="nucleotide sequence ID" value="NZ_CP036340.1"/>
</dbReference>
<dbReference type="EMBL" id="CP036340">
    <property type="protein sequence ID" value="QDT76321.1"/>
    <property type="molecule type" value="Genomic_DNA"/>
</dbReference>
<dbReference type="AlphaFoldDB" id="A0A517U6Q7"/>
<name>A0A517U6Q7_9BACT</name>
<keyword evidence="2" id="KW-1185">Reference proteome</keyword>
<proteinExistence type="predicted"/>
<geneLocation type="plasmid" evidence="2">
    <name>pi41_1</name>
</geneLocation>
<dbReference type="OrthoDB" id="9797435at2"/>